<dbReference type="OrthoDB" id="2666928at2"/>
<gene>
    <name evidence="5" type="ORF">FOF46_14905</name>
</gene>
<dbReference type="AlphaFoldDB" id="A0A554VJ15"/>
<dbReference type="PROSITE" id="PS01124">
    <property type="entry name" value="HTH_ARAC_FAMILY_2"/>
    <property type="match status" value="1"/>
</dbReference>
<dbReference type="PRINTS" id="PR00032">
    <property type="entry name" value="HTHARAC"/>
</dbReference>
<dbReference type="InterPro" id="IPR020449">
    <property type="entry name" value="Tscrpt_reg_AraC-type_HTH"/>
</dbReference>
<keyword evidence="3" id="KW-0804">Transcription</keyword>
<dbReference type="GO" id="GO:0043565">
    <property type="term" value="F:sequence-specific DNA binding"/>
    <property type="evidence" value="ECO:0007669"/>
    <property type="project" value="InterPro"/>
</dbReference>
<dbReference type="Proteomes" id="UP000318833">
    <property type="component" value="Unassembled WGS sequence"/>
</dbReference>
<organism evidence="5 6">
    <name type="scientific">Aquimarina algiphila</name>
    <dbReference type="NCBI Taxonomy" id="2047982"/>
    <lineage>
        <taxon>Bacteria</taxon>
        <taxon>Pseudomonadati</taxon>
        <taxon>Bacteroidota</taxon>
        <taxon>Flavobacteriia</taxon>
        <taxon>Flavobacteriales</taxon>
        <taxon>Flavobacteriaceae</taxon>
        <taxon>Aquimarina</taxon>
    </lineage>
</organism>
<evidence type="ECO:0000259" key="4">
    <source>
        <dbReference type="PROSITE" id="PS01124"/>
    </source>
</evidence>
<keyword evidence="1" id="KW-0805">Transcription regulation</keyword>
<dbReference type="InterPro" id="IPR018062">
    <property type="entry name" value="HTH_AraC-typ_CS"/>
</dbReference>
<keyword evidence="6" id="KW-1185">Reference proteome</keyword>
<dbReference type="EMBL" id="VLNR01000029">
    <property type="protein sequence ID" value="TSE07838.1"/>
    <property type="molecule type" value="Genomic_DNA"/>
</dbReference>
<dbReference type="PROSITE" id="PS00041">
    <property type="entry name" value="HTH_ARAC_FAMILY_1"/>
    <property type="match status" value="1"/>
</dbReference>
<evidence type="ECO:0000256" key="2">
    <source>
        <dbReference type="ARBA" id="ARBA00023125"/>
    </source>
</evidence>
<evidence type="ECO:0000313" key="5">
    <source>
        <dbReference type="EMBL" id="TSE07838.1"/>
    </source>
</evidence>
<dbReference type="InterPro" id="IPR018060">
    <property type="entry name" value="HTH_AraC"/>
</dbReference>
<keyword evidence="2" id="KW-0238">DNA-binding</keyword>
<comment type="caution">
    <text evidence="5">The sequence shown here is derived from an EMBL/GenBank/DDBJ whole genome shotgun (WGS) entry which is preliminary data.</text>
</comment>
<dbReference type="PANTHER" id="PTHR43280">
    <property type="entry name" value="ARAC-FAMILY TRANSCRIPTIONAL REGULATOR"/>
    <property type="match status" value="1"/>
</dbReference>
<evidence type="ECO:0000256" key="1">
    <source>
        <dbReference type="ARBA" id="ARBA00023015"/>
    </source>
</evidence>
<reference evidence="5 6" key="1">
    <citation type="submission" date="2019-07" db="EMBL/GenBank/DDBJ databases">
        <title>The draft genome sequence of Aquimarina algiphila M91.</title>
        <authorList>
            <person name="Meng X."/>
        </authorList>
    </citation>
    <scope>NUCLEOTIDE SEQUENCE [LARGE SCALE GENOMIC DNA]</scope>
    <source>
        <strain evidence="5 6">M91</strain>
    </source>
</reference>
<dbReference type="Gene3D" id="1.10.10.60">
    <property type="entry name" value="Homeodomain-like"/>
    <property type="match status" value="1"/>
</dbReference>
<dbReference type="Pfam" id="PF12833">
    <property type="entry name" value="HTH_18"/>
    <property type="match status" value="1"/>
</dbReference>
<dbReference type="SUPFAM" id="SSF46689">
    <property type="entry name" value="Homeodomain-like"/>
    <property type="match status" value="1"/>
</dbReference>
<proteinExistence type="predicted"/>
<evidence type="ECO:0000256" key="3">
    <source>
        <dbReference type="ARBA" id="ARBA00023163"/>
    </source>
</evidence>
<protein>
    <submittedName>
        <fullName evidence="5">Helix-turn-helix domain-containing protein</fullName>
    </submittedName>
</protein>
<evidence type="ECO:0000313" key="6">
    <source>
        <dbReference type="Proteomes" id="UP000318833"/>
    </source>
</evidence>
<dbReference type="GO" id="GO:0003700">
    <property type="term" value="F:DNA-binding transcription factor activity"/>
    <property type="evidence" value="ECO:0007669"/>
    <property type="project" value="InterPro"/>
</dbReference>
<dbReference type="InterPro" id="IPR009057">
    <property type="entry name" value="Homeodomain-like_sf"/>
</dbReference>
<name>A0A554VJ15_9FLAO</name>
<dbReference type="PANTHER" id="PTHR43280:SF32">
    <property type="entry name" value="TRANSCRIPTIONAL REGULATORY PROTEIN"/>
    <property type="match status" value="1"/>
</dbReference>
<dbReference type="RefSeq" id="WP_143917001.1">
    <property type="nucleotide sequence ID" value="NZ_CANMIK010000031.1"/>
</dbReference>
<accession>A0A554VJ15</accession>
<feature type="domain" description="HTH araC/xylS-type" evidence="4">
    <location>
        <begin position="174"/>
        <end position="272"/>
    </location>
</feature>
<sequence length="283" mass="33710">MIFLGNIKEYLQLETINSQNNDVLKKTIESSLTILWFESDLNELIIDGKSHIFFKNQIVFLTEFHRVIIKDIKQIRFLRFNRPFYCILDHDTEVGCKGILFFGASQLPVIQIPEEEVDKFETLWKMFTIEMQSDDSLQIEMLQMMLKRYLILCARIYKSQENYPSKKEDSDMVREFNFLVEQHFKTKHSVSEYAGLLHKSPKTLSNIFSKIGSKRPLQYIQDRKMLEARRLLHYTNKQIKEIAYEIGYDDIQTFSRFFKKQEGISPSEFKEKISEEKLPTLRE</sequence>
<dbReference type="SMART" id="SM00342">
    <property type="entry name" value="HTH_ARAC"/>
    <property type="match status" value="1"/>
</dbReference>